<dbReference type="GO" id="GO:0010038">
    <property type="term" value="P:response to metal ion"/>
    <property type="evidence" value="ECO:0007669"/>
    <property type="project" value="InterPro"/>
</dbReference>
<name>A0A1F5ZH51_9BACT</name>
<comment type="similarity">
    <text evidence="1">Belongs to the CutA family.</text>
</comment>
<dbReference type="InterPro" id="IPR011322">
    <property type="entry name" value="N-reg_PII-like_a/b"/>
</dbReference>
<dbReference type="Gene3D" id="3.30.70.120">
    <property type="match status" value="1"/>
</dbReference>
<dbReference type="PANTHER" id="PTHR23419">
    <property type="entry name" value="DIVALENT CATION TOLERANCE CUTA-RELATED"/>
    <property type="match status" value="1"/>
</dbReference>
<dbReference type="InterPro" id="IPR004323">
    <property type="entry name" value="Ion_tolerance_CutA"/>
</dbReference>
<evidence type="ECO:0008006" key="4">
    <source>
        <dbReference type="Google" id="ProtNLM"/>
    </source>
</evidence>
<comment type="caution">
    <text evidence="2">The sequence shown here is derived from an EMBL/GenBank/DDBJ whole genome shotgun (WGS) entry which is preliminary data.</text>
</comment>
<dbReference type="EMBL" id="MFIZ01000022">
    <property type="protein sequence ID" value="OGG11644.1"/>
    <property type="molecule type" value="Genomic_DNA"/>
</dbReference>
<reference evidence="2 3" key="1">
    <citation type="journal article" date="2016" name="Nat. Commun.">
        <title>Thousands of microbial genomes shed light on interconnected biogeochemical processes in an aquifer system.</title>
        <authorList>
            <person name="Anantharaman K."/>
            <person name="Brown C.T."/>
            <person name="Hug L.A."/>
            <person name="Sharon I."/>
            <person name="Castelle C.J."/>
            <person name="Probst A.J."/>
            <person name="Thomas B.C."/>
            <person name="Singh A."/>
            <person name="Wilkins M.J."/>
            <person name="Karaoz U."/>
            <person name="Brodie E.L."/>
            <person name="Williams K.H."/>
            <person name="Hubbard S.S."/>
            <person name="Banfield J.F."/>
        </authorList>
    </citation>
    <scope>NUCLEOTIDE SEQUENCE [LARGE SCALE GENOMIC DNA]</scope>
</reference>
<dbReference type="STRING" id="1798370.A2Z00_01150"/>
<dbReference type="InterPro" id="IPR015867">
    <property type="entry name" value="N-reg_PII/ATP_PRibTrfase_C"/>
</dbReference>
<organism evidence="2 3">
    <name type="scientific">Candidatus Gottesmanbacteria bacterium RBG_13_45_10</name>
    <dbReference type="NCBI Taxonomy" id="1798370"/>
    <lineage>
        <taxon>Bacteria</taxon>
        <taxon>Candidatus Gottesmaniibacteriota</taxon>
    </lineage>
</organism>
<gene>
    <name evidence="2" type="ORF">A2Z00_01150</name>
</gene>
<dbReference type="Proteomes" id="UP000177268">
    <property type="component" value="Unassembled WGS sequence"/>
</dbReference>
<dbReference type="GO" id="GO:0005507">
    <property type="term" value="F:copper ion binding"/>
    <property type="evidence" value="ECO:0007669"/>
    <property type="project" value="TreeGrafter"/>
</dbReference>
<dbReference type="AlphaFoldDB" id="A0A1F5ZH51"/>
<proteinExistence type="inferred from homology"/>
<dbReference type="Pfam" id="PF03091">
    <property type="entry name" value="CutA1"/>
    <property type="match status" value="1"/>
</dbReference>
<dbReference type="PANTHER" id="PTHR23419:SF8">
    <property type="entry name" value="FI09726P"/>
    <property type="match status" value="1"/>
</dbReference>
<evidence type="ECO:0000313" key="3">
    <source>
        <dbReference type="Proteomes" id="UP000177268"/>
    </source>
</evidence>
<sequence>MTDMIIMYITCESAAEATKIGTHLLQKRLCGCINIYEGMRSLYFWPPKTGKLEKANETVLLVKTISSKFDAIEKEVMKLHSSDTPCMIAIPAAKVSKEYYDWIKEEIR</sequence>
<evidence type="ECO:0000256" key="1">
    <source>
        <dbReference type="ARBA" id="ARBA00010169"/>
    </source>
</evidence>
<accession>A0A1F5ZH51</accession>
<dbReference type="SUPFAM" id="SSF54913">
    <property type="entry name" value="GlnB-like"/>
    <property type="match status" value="1"/>
</dbReference>
<evidence type="ECO:0000313" key="2">
    <source>
        <dbReference type="EMBL" id="OGG11644.1"/>
    </source>
</evidence>
<protein>
    <recommendedName>
        <fullName evidence="4">Divalent-cation tolerance protein CutA</fullName>
    </recommendedName>
</protein>